<sequence>MAIKNCNSLSLHFLAAAAAFILVAAGKGADAVLPPRDLCKDTDYQPLCRSVLKGITSPEQATQAFINATIHETALAKDVVKRLGKSKELDTCHDSFVYAISSLKNALRNLNEHDRLALNTNLNAAVTNYAACDDVYAELGQISPFANNTKTLRHMTSNCIALAILVD</sequence>
<reference evidence="1 2" key="1">
    <citation type="journal article" date="2023" name="Science">
        <title>Complex scaffold remodeling in plant triterpene biosynthesis.</title>
        <authorList>
            <person name="De La Pena R."/>
            <person name="Hodgson H."/>
            <person name="Liu J.C."/>
            <person name="Stephenson M.J."/>
            <person name="Martin A.C."/>
            <person name="Owen C."/>
            <person name="Harkess A."/>
            <person name="Leebens-Mack J."/>
            <person name="Jimenez L.E."/>
            <person name="Osbourn A."/>
            <person name="Sattely E.S."/>
        </authorList>
    </citation>
    <scope>NUCLEOTIDE SEQUENCE [LARGE SCALE GENOMIC DNA]</scope>
    <source>
        <strain evidence="2">cv. JPN11</strain>
        <tissue evidence="1">Leaf</tissue>
    </source>
</reference>
<dbReference type="Proteomes" id="UP001164539">
    <property type="component" value="Chromosome 9"/>
</dbReference>
<name>A0ACC1XIE7_MELAZ</name>
<evidence type="ECO:0000313" key="1">
    <source>
        <dbReference type="EMBL" id="KAJ4711058.1"/>
    </source>
</evidence>
<dbReference type="EMBL" id="CM051402">
    <property type="protein sequence ID" value="KAJ4711058.1"/>
    <property type="molecule type" value="Genomic_DNA"/>
</dbReference>
<protein>
    <submittedName>
        <fullName evidence="1">Pectinesterase inhibitor</fullName>
    </submittedName>
</protein>
<organism evidence="1 2">
    <name type="scientific">Melia azedarach</name>
    <name type="common">Chinaberry tree</name>
    <dbReference type="NCBI Taxonomy" id="155640"/>
    <lineage>
        <taxon>Eukaryota</taxon>
        <taxon>Viridiplantae</taxon>
        <taxon>Streptophyta</taxon>
        <taxon>Embryophyta</taxon>
        <taxon>Tracheophyta</taxon>
        <taxon>Spermatophyta</taxon>
        <taxon>Magnoliopsida</taxon>
        <taxon>eudicotyledons</taxon>
        <taxon>Gunneridae</taxon>
        <taxon>Pentapetalae</taxon>
        <taxon>rosids</taxon>
        <taxon>malvids</taxon>
        <taxon>Sapindales</taxon>
        <taxon>Meliaceae</taxon>
        <taxon>Melia</taxon>
    </lineage>
</organism>
<keyword evidence="2" id="KW-1185">Reference proteome</keyword>
<accession>A0ACC1XIE7</accession>
<comment type="caution">
    <text evidence="1">The sequence shown here is derived from an EMBL/GenBank/DDBJ whole genome shotgun (WGS) entry which is preliminary data.</text>
</comment>
<proteinExistence type="predicted"/>
<gene>
    <name evidence="1" type="ORF">OWV82_017140</name>
</gene>
<evidence type="ECO:0000313" key="2">
    <source>
        <dbReference type="Proteomes" id="UP001164539"/>
    </source>
</evidence>